<dbReference type="HOGENOM" id="CLU_2910713_0_0_1"/>
<protein>
    <submittedName>
        <fullName evidence="1">Uncharacterized protein</fullName>
    </submittedName>
</protein>
<feature type="non-terminal residue" evidence="1">
    <location>
        <position position="62"/>
    </location>
</feature>
<reference evidence="1" key="1">
    <citation type="journal article" date="2013" name="Genome Biol.">
        <title>Draft genome of the mountain pine beetle, Dendroctonus ponderosae Hopkins, a major forest pest.</title>
        <authorList>
            <person name="Keeling C.I."/>
            <person name="Yuen M.M."/>
            <person name="Liao N.Y."/>
            <person name="Docking T.R."/>
            <person name="Chan S.K."/>
            <person name="Taylor G.A."/>
            <person name="Palmquist D.L."/>
            <person name="Jackman S.D."/>
            <person name="Nguyen A."/>
            <person name="Li M."/>
            <person name="Henderson H."/>
            <person name="Janes J.K."/>
            <person name="Zhao Y."/>
            <person name="Pandoh P."/>
            <person name="Moore R."/>
            <person name="Sperling F.A."/>
            <person name="Huber D.P."/>
            <person name="Birol I."/>
            <person name="Jones S.J."/>
            <person name="Bohlmann J."/>
        </authorList>
    </citation>
    <scope>NUCLEOTIDE SEQUENCE</scope>
</reference>
<dbReference type="EMBL" id="KB739070">
    <property type="protein sequence ID" value="ENN82394.1"/>
    <property type="molecule type" value="Genomic_DNA"/>
</dbReference>
<dbReference type="AlphaFoldDB" id="N6TPD3"/>
<name>N6TPD3_DENPD</name>
<organism evidence="1">
    <name type="scientific">Dendroctonus ponderosae</name>
    <name type="common">Mountain pine beetle</name>
    <dbReference type="NCBI Taxonomy" id="77166"/>
    <lineage>
        <taxon>Eukaryota</taxon>
        <taxon>Metazoa</taxon>
        <taxon>Ecdysozoa</taxon>
        <taxon>Arthropoda</taxon>
        <taxon>Hexapoda</taxon>
        <taxon>Insecta</taxon>
        <taxon>Pterygota</taxon>
        <taxon>Neoptera</taxon>
        <taxon>Endopterygota</taxon>
        <taxon>Coleoptera</taxon>
        <taxon>Polyphaga</taxon>
        <taxon>Cucujiformia</taxon>
        <taxon>Curculionidae</taxon>
        <taxon>Scolytinae</taxon>
        <taxon>Dendroctonus</taxon>
    </lineage>
</organism>
<proteinExistence type="predicted"/>
<accession>N6TPD3</accession>
<gene>
    <name evidence="1" type="ORF">YQE_01232</name>
</gene>
<evidence type="ECO:0000313" key="1">
    <source>
        <dbReference type="EMBL" id="ENN82394.1"/>
    </source>
</evidence>
<sequence>MVIDEFGQGYPAAFMFSNKKDANVYRVFFESIRQKVGIITAKTFMSDITETFYSAWLQVMGP</sequence>
<feature type="non-terminal residue" evidence="1">
    <location>
        <position position="1"/>
    </location>
</feature>